<keyword evidence="2" id="KW-0732">Signal</keyword>
<evidence type="ECO:0000313" key="4">
    <source>
        <dbReference type="Proteomes" id="UP001500630"/>
    </source>
</evidence>
<evidence type="ECO:0000256" key="1">
    <source>
        <dbReference type="SAM" id="MobiDB-lite"/>
    </source>
</evidence>
<evidence type="ECO:0000313" key="3">
    <source>
        <dbReference type="EMBL" id="GAA3627989.1"/>
    </source>
</evidence>
<dbReference type="EMBL" id="BAABDQ010000102">
    <property type="protein sequence ID" value="GAA3627989.1"/>
    <property type="molecule type" value="Genomic_DNA"/>
</dbReference>
<accession>A0ABP7AAC7</accession>
<protein>
    <submittedName>
        <fullName evidence="3">Uncharacterized protein</fullName>
    </submittedName>
</protein>
<keyword evidence="4" id="KW-1185">Reference proteome</keyword>
<sequence length="207" mass="22599">MSTGAKFLAGITLTTALFATASPAHATEADRQPPPRPGLPQGLPQGLSQGDGTDAIAQIASLPNRLPLLQEPLLGKLLEGLRNPHAPKGVGVRILPGRLRRGSDYLIRVHCPTNANTAHVISPAFNSVGQRDYRRTVLGLPYLIHGTGHVTSPQPIAHDLAVGVYRVHLRCLRVRHNPLKAYSKRIRHVVAHADAWIVVRRFRLNHF</sequence>
<dbReference type="Proteomes" id="UP001500630">
    <property type="component" value="Unassembled WGS sequence"/>
</dbReference>
<comment type="caution">
    <text evidence="3">The sequence shown here is derived from an EMBL/GenBank/DDBJ whole genome shotgun (WGS) entry which is preliminary data.</text>
</comment>
<gene>
    <name evidence="3" type="ORF">GCM10022419_136320</name>
</gene>
<feature type="region of interest" description="Disordered" evidence="1">
    <location>
        <begin position="22"/>
        <end position="50"/>
    </location>
</feature>
<reference evidence="4" key="1">
    <citation type="journal article" date="2019" name="Int. J. Syst. Evol. Microbiol.">
        <title>The Global Catalogue of Microorganisms (GCM) 10K type strain sequencing project: providing services to taxonomists for standard genome sequencing and annotation.</title>
        <authorList>
            <consortium name="The Broad Institute Genomics Platform"/>
            <consortium name="The Broad Institute Genome Sequencing Center for Infectious Disease"/>
            <person name="Wu L."/>
            <person name="Ma J."/>
        </authorList>
    </citation>
    <scope>NUCLEOTIDE SEQUENCE [LARGE SCALE GENOMIC DNA]</scope>
    <source>
        <strain evidence="4">JCM 17326</strain>
    </source>
</reference>
<name>A0ABP7AAC7_9ACTN</name>
<dbReference type="RefSeq" id="WP_345581389.1">
    <property type="nucleotide sequence ID" value="NZ_BAABDQ010000102.1"/>
</dbReference>
<evidence type="ECO:0000256" key="2">
    <source>
        <dbReference type="SAM" id="SignalP"/>
    </source>
</evidence>
<feature type="chain" id="PRO_5046534308" evidence="2">
    <location>
        <begin position="27"/>
        <end position="207"/>
    </location>
</feature>
<proteinExistence type="predicted"/>
<feature type="signal peptide" evidence="2">
    <location>
        <begin position="1"/>
        <end position="26"/>
    </location>
</feature>
<organism evidence="3 4">
    <name type="scientific">Nonomuraea rosea</name>
    <dbReference type="NCBI Taxonomy" id="638574"/>
    <lineage>
        <taxon>Bacteria</taxon>
        <taxon>Bacillati</taxon>
        <taxon>Actinomycetota</taxon>
        <taxon>Actinomycetes</taxon>
        <taxon>Streptosporangiales</taxon>
        <taxon>Streptosporangiaceae</taxon>
        <taxon>Nonomuraea</taxon>
    </lineage>
</organism>